<keyword evidence="4" id="KW-0460">Magnesium</keyword>
<dbReference type="EC" id="3.1.3.77" evidence="4"/>
<dbReference type="InterPro" id="IPR023214">
    <property type="entry name" value="HAD_sf"/>
</dbReference>
<sequence>MKPIAIVTDIEGTTSSIRFVKDVLFVYAEQFLPDFIRDHKDERDVARQLRAISDNTGIPYRNTEALIAQLLEWMRADEKVTELKALQGMVWEQGYQRGEYQAHVYPDVPERLQAWLDDGINLYVYSSGSEKAQRLFMRYTNFGDLRLLFAGYFDTNMGAKQEKASYQAIAEWVALAPEDILFLSDIEGELDAAASIGMKTIRVVRPQESDTPIQDIASNHQMVSSFAEIDLEAL</sequence>
<evidence type="ECO:0000256" key="1">
    <source>
        <dbReference type="ARBA" id="ARBA00022605"/>
    </source>
</evidence>
<dbReference type="GO" id="GO:0043716">
    <property type="term" value="F:2-hydroxy-3-keto-5-methylthiopentenyl-1-phosphate phosphatase activity"/>
    <property type="evidence" value="ECO:0007669"/>
    <property type="project" value="UniProtKB-UniRule"/>
</dbReference>
<comment type="pathway">
    <text evidence="4">Amino-acid biosynthesis; L-methionine biosynthesis via salvage pathway; L-methionine from S-methyl-5-thio-alpha-D-ribose 1-phosphate: step 4/6.</text>
</comment>
<dbReference type="SFLD" id="SFLDG01129">
    <property type="entry name" value="C1.5:_HAD__Beta-PGM__Phosphata"/>
    <property type="match status" value="1"/>
</dbReference>
<comment type="similarity">
    <text evidence="4">Belongs to the HAD-like hydrolase superfamily. MasA/MtnC family.</text>
</comment>
<dbReference type="Gene3D" id="3.40.50.1000">
    <property type="entry name" value="HAD superfamily/HAD-like"/>
    <property type="match status" value="1"/>
</dbReference>
<gene>
    <name evidence="4 5" type="primary">mtnC</name>
    <name evidence="5" type="ORF">GCM10011403_20720</name>
</gene>
<comment type="pathway">
    <text evidence="4">Amino-acid biosynthesis; L-methionine biosynthesis via salvage pathway; L-methionine from S-methyl-5-thio-alpha-D-ribose 1-phosphate: step 3/6.</text>
</comment>
<accession>A0A916QLI0</accession>
<dbReference type="SFLD" id="SFLDS00003">
    <property type="entry name" value="Haloacid_Dehalogenase"/>
    <property type="match status" value="1"/>
</dbReference>
<dbReference type="CDD" id="cd01629">
    <property type="entry name" value="HAD_EP"/>
    <property type="match status" value="1"/>
</dbReference>
<evidence type="ECO:0000313" key="6">
    <source>
        <dbReference type="Proteomes" id="UP000627715"/>
    </source>
</evidence>
<dbReference type="NCBIfam" id="TIGR01691">
    <property type="entry name" value="enolase-ppase"/>
    <property type="match status" value="1"/>
</dbReference>
<dbReference type="OrthoDB" id="9797416at2"/>
<comment type="caution">
    <text evidence="5">The sequence shown here is derived from an EMBL/GenBank/DDBJ whole genome shotgun (WGS) entry which is preliminary data.</text>
</comment>
<dbReference type="AlphaFoldDB" id="A0A916QLI0"/>
<reference evidence="5" key="2">
    <citation type="submission" date="2020-09" db="EMBL/GenBank/DDBJ databases">
        <authorList>
            <person name="Sun Q."/>
            <person name="Zhou Y."/>
        </authorList>
    </citation>
    <scope>NUCLEOTIDE SEQUENCE</scope>
    <source>
        <strain evidence="5">CGMCC 1.15425</strain>
    </source>
</reference>
<protein>
    <recommendedName>
        <fullName evidence="4">Enolase-phosphatase E1</fullName>
        <ecNumber evidence="4">3.1.3.77</ecNumber>
    </recommendedName>
    <alternativeName>
        <fullName evidence="4">2,3-diketo-5-methylthio-1-phosphopentane phosphatase</fullName>
    </alternativeName>
</protein>
<dbReference type="GO" id="GO:0043874">
    <property type="term" value="F:acireductone synthase activity"/>
    <property type="evidence" value="ECO:0007669"/>
    <property type="project" value="UniProtKB-EC"/>
</dbReference>
<reference evidence="5" key="1">
    <citation type="journal article" date="2014" name="Int. J. Syst. Evol. Microbiol.">
        <title>Complete genome sequence of Corynebacterium casei LMG S-19264T (=DSM 44701T), isolated from a smear-ripened cheese.</title>
        <authorList>
            <consortium name="US DOE Joint Genome Institute (JGI-PGF)"/>
            <person name="Walter F."/>
            <person name="Albersmeier A."/>
            <person name="Kalinowski J."/>
            <person name="Ruckert C."/>
        </authorList>
    </citation>
    <scope>NUCLEOTIDE SEQUENCE</scope>
    <source>
        <strain evidence="5">CGMCC 1.15425</strain>
    </source>
</reference>
<keyword evidence="1 4" id="KW-0028">Amino-acid biosynthesis</keyword>
<evidence type="ECO:0000313" key="5">
    <source>
        <dbReference type="EMBL" id="GFZ77492.1"/>
    </source>
</evidence>
<dbReference type="InterPro" id="IPR036412">
    <property type="entry name" value="HAD-like_sf"/>
</dbReference>
<keyword evidence="2 4" id="KW-0378">Hydrolase</keyword>
<dbReference type="Proteomes" id="UP000627715">
    <property type="component" value="Unassembled WGS sequence"/>
</dbReference>
<dbReference type="Pfam" id="PF00702">
    <property type="entry name" value="Hydrolase"/>
    <property type="match status" value="1"/>
</dbReference>
<keyword evidence="3 4" id="KW-0486">Methionine biosynthesis</keyword>
<dbReference type="GO" id="GO:0043715">
    <property type="term" value="F:2,3-diketo-5-methylthiopentyl-1-phosphate enolase activity"/>
    <property type="evidence" value="ECO:0007669"/>
    <property type="project" value="UniProtKB-UniRule"/>
</dbReference>
<proteinExistence type="inferred from homology"/>
<keyword evidence="4" id="KW-0479">Metal-binding</keyword>
<dbReference type="HAMAP" id="MF_01681">
    <property type="entry name" value="Salvage_MtnC"/>
    <property type="match status" value="1"/>
</dbReference>
<dbReference type="InterPro" id="IPR006439">
    <property type="entry name" value="HAD-SF_hydro_IA"/>
</dbReference>
<dbReference type="GO" id="GO:0000287">
    <property type="term" value="F:magnesium ion binding"/>
    <property type="evidence" value="ECO:0007669"/>
    <property type="project" value="UniProtKB-UniRule"/>
</dbReference>
<dbReference type="InterPro" id="IPR023943">
    <property type="entry name" value="Enolase-ppase_E1"/>
</dbReference>
<comment type="function">
    <text evidence="4">Bifunctional enzyme that catalyzes the enolization of 2,3-diketo-5-methylthiopentyl-1-phosphate (DK-MTP-1-P) into the intermediate 2-hydroxy-3-keto-5-methylthiopentenyl-1-phosphate (HK-MTPenyl-1-P), which is then dephosphorylated to form the acireductone 1,2-dihydroxy-3-keto-5-methylthiopentene (DHK-MTPene).</text>
</comment>
<evidence type="ECO:0000256" key="4">
    <source>
        <dbReference type="HAMAP-Rule" id="MF_01681"/>
    </source>
</evidence>
<dbReference type="PANTHER" id="PTHR20371">
    <property type="entry name" value="ENOLASE-PHOSPHATASE E1"/>
    <property type="match status" value="1"/>
</dbReference>
<dbReference type="NCBIfam" id="TIGR01549">
    <property type="entry name" value="HAD-SF-IA-v1"/>
    <property type="match status" value="1"/>
</dbReference>
<keyword evidence="6" id="KW-1185">Reference proteome</keyword>
<comment type="catalytic activity">
    <reaction evidence="4">
        <text>5-methylsulfanyl-2,3-dioxopentyl phosphate + H2O = 1,2-dihydroxy-5-(methylsulfanyl)pent-1-en-3-one + phosphate</text>
        <dbReference type="Rhea" id="RHEA:21700"/>
        <dbReference type="ChEBI" id="CHEBI:15377"/>
        <dbReference type="ChEBI" id="CHEBI:43474"/>
        <dbReference type="ChEBI" id="CHEBI:49252"/>
        <dbReference type="ChEBI" id="CHEBI:58828"/>
        <dbReference type="EC" id="3.1.3.77"/>
    </reaction>
</comment>
<dbReference type="SFLD" id="SFLDG01133">
    <property type="entry name" value="C1.5.4:_Enolase-phosphatase_Li"/>
    <property type="match status" value="1"/>
</dbReference>
<organism evidence="5 6">
    <name type="scientific">Pseudohongiella nitratireducens</name>
    <dbReference type="NCBI Taxonomy" id="1768907"/>
    <lineage>
        <taxon>Bacteria</taxon>
        <taxon>Pseudomonadati</taxon>
        <taxon>Pseudomonadota</taxon>
        <taxon>Gammaproteobacteria</taxon>
        <taxon>Pseudomonadales</taxon>
        <taxon>Pseudohongiellaceae</taxon>
        <taxon>Pseudohongiella</taxon>
    </lineage>
</organism>
<comment type="cofactor">
    <cofactor evidence="4">
        <name>Mg(2+)</name>
        <dbReference type="ChEBI" id="CHEBI:18420"/>
    </cofactor>
    <text evidence="4">Binds 1 Mg(2+) ion per subunit.</text>
</comment>
<evidence type="ECO:0000256" key="3">
    <source>
        <dbReference type="ARBA" id="ARBA00023167"/>
    </source>
</evidence>
<dbReference type="SFLD" id="SFLDF00044">
    <property type="entry name" value="enolase-phosphatase"/>
    <property type="match status" value="1"/>
</dbReference>
<dbReference type="EMBL" id="BMIY01000008">
    <property type="protein sequence ID" value="GFZ77492.1"/>
    <property type="molecule type" value="Genomic_DNA"/>
</dbReference>
<dbReference type="SUPFAM" id="SSF56784">
    <property type="entry name" value="HAD-like"/>
    <property type="match status" value="1"/>
</dbReference>
<dbReference type="GO" id="GO:0019509">
    <property type="term" value="P:L-methionine salvage from methylthioadenosine"/>
    <property type="evidence" value="ECO:0007669"/>
    <property type="project" value="UniProtKB-UniRule"/>
</dbReference>
<name>A0A916QLI0_9GAMM</name>
<dbReference type="RefSeq" id="WP_068811760.1">
    <property type="nucleotide sequence ID" value="NZ_BMIY01000008.1"/>
</dbReference>
<evidence type="ECO:0000256" key="2">
    <source>
        <dbReference type="ARBA" id="ARBA00022801"/>
    </source>
</evidence>
<comment type="subunit">
    <text evidence="4">Monomer.</text>
</comment>
<dbReference type="PANTHER" id="PTHR20371:SF1">
    <property type="entry name" value="ENOLASE-PHOSPHATASE E1"/>
    <property type="match status" value="1"/>
</dbReference>
<dbReference type="Gene3D" id="1.10.720.60">
    <property type="match status" value="1"/>
</dbReference>